<evidence type="ECO:0000256" key="6">
    <source>
        <dbReference type="ARBA" id="ARBA00022741"/>
    </source>
</evidence>
<dbReference type="InterPro" id="IPR011817">
    <property type="entry name" value="Uridylate_kinase"/>
</dbReference>
<evidence type="ECO:0000256" key="7">
    <source>
        <dbReference type="ARBA" id="ARBA00022777"/>
    </source>
</evidence>
<comment type="subunit">
    <text evidence="11">Homohexamer.</text>
</comment>
<dbReference type="CDD" id="cd04254">
    <property type="entry name" value="AAK_UMPK-PyrH-Ec"/>
    <property type="match status" value="1"/>
</dbReference>
<dbReference type="EMBL" id="CP084930">
    <property type="protein sequence ID" value="USI72499.1"/>
    <property type="molecule type" value="Genomic_DNA"/>
</dbReference>
<evidence type="ECO:0000256" key="11">
    <source>
        <dbReference type="HAMAP-Rule" id="MF_01220"/>
    </source>
</evidence>
<evidence type="ECO:0000313" key="13">
    <source>
        <dbReference type="EMBL" id="USI72499.1"/>
    </source>
</evidence>
<feature type="binding site" evidence="11">
    <location>
        <begin position="12"/>
        <end position="15"/>
    </location>
    <ligand>
        <name>ATP</name>
        <dbReference type="ChEBI" id="CHEBI:30616"/>
    </ligand>
</feature>
<feature type="binding site" evidence="11">
    <location>
        <position position="74"/>
    </location>
    <ligand>
        <name>UMP</name>
        <dbReference type="ChEBI" id="CHEBI:57865"/>
    </ligand>
</feature>
<keyword evidence="4 11" id="KW-0963">Cytoplasm</keyword>
<evidence type="ECO:0000256" key="9">
    <source>
        <dbReference type="ARBA" id="ARBA00022975"/>
    </source>
</evidence>
<gene>
    <name evidence="11 13" type="primary">pyrH</name>
    <name evidence="13" type="ORF">LHA26_14565</name>
</gene>
<dbReference type="GO" id="GO:0033862">
    <property type="term" value="F:UMP kinase activity"/>
    <property type="evidence" value="ECO:0007669"/>
    <property type="project" value="UniProtKB-EC"/>
</dbReference>
<dbReference type="Pfam" id="PF00696">
    <property type="entry name" value="AA_kinase"/>
    <property type="match status" value="1"/>
</dbReference>
<evidence type="ECO:0000256" key="3">
    <source>
        <dbReference type="ARBA" id="ARBA00007614"/>
    </source>
</evidence>
<comment type="caution">
    <text evidence="11">Lacks conserved residue(s) required for the propagation of feature annotation.</text>
</comment>
<dbReference type="NCBIfam" id="TIGR02075">
    <property type="entry name" value="pyrH_bact"/>
    <property type="match status" value="1"/>
</dbReference>
<dbReference type="Gene3D" id="3.40.1160.10">
    <property type="entry name" value="Acetylglutamate kinase-like"/>
    <property type="match status" value="1"/>
</dbReference>
<protein>
    <recommendedName>
        <fullName evidence="11">Uridylate kinase</fullName>
        <shortName evidence="11">UK</shortName>
        <ecNumber evidence="11">2.7.4.22</ecNumber>
    </recommendedName>
    <alternativeName>
        <fullName evidence="11">Uridine monophosphate kinase</fullName>
        <shortName evidence="11">UMP kinase</shortName>
        <shortName evidence="11">UMPK</shortName>
    </alternativeName>
</protein>
<dbReference type="RefSeq" id="WP_252166307.1">
    <property type="nucleotide sequence ID" value="NZ_CP084930.1"/>
</dbReference>
<proteinExistence type="inferred from homology"/>
<dbReference type="SUPFAM" id="SSF53633">
    <property type="entry name" value="Carbamate kinase-like"/>
    <property type="match status" value="1"/>
</dbReference>
<dbReference type="PIRSF" id="PIRSF005650">
    <property type="entry name" value="Uridylate_kin"/>
    <property type="match status" value="1"/>
</dbReference>
<evidence type="ECO:0000256" key="1">
    <source>
        <dbReference type="ARBA" id="ARBA00004496"/>
    </source>
</evidence>
<comment type="similarity">
    <text evidence="3 11">Belongs to the UMP kinase family.</text>
</comment>
<comment type="subcellular location">
    <subcellularLocation>
        <location evidence="1 11">Cytoplasm</location>
    </subcellularLocation>
</comment>
<evidence type="ECO:0000256" key="2">
    <source>
        <dbReference type="ARBA" id="ARBA00004791"/>
    </source>
</evidence>
<dbReference type="HAMAP" id="MF_01220_B">
    <property type="entry name" value="PyrH_B"/>
    <property type="match status" value="1"/>
</dbReference>
<evidence type="ECO:0000313" key="14">
    <source>
        <dbReference type="Proteomes" id="UP001056937"/>
    </source>
</evidence>
<dbReference type="PANTHER" id="PTHR42833:SF4">
    <property type="entry name" value="URIDYLATE KINASE PUMPKIN, CHLOROPLASTIC"/>
    <property type="match status" value="1"/>
</dbReference>
<comment type="catalytic activity">
    <reaction evidence="10 11">
        <text>UMP + ATP = UDP + ADP</text>
        <dbReference type="Rhea" id="RHEA:24400"/>
        <dbReference type="ChEBI" id="CHEBI:30616"/>
        <dbReference type="ChEBI" id="CHEBI:57865"/>
        <dbReference type="ChEBI" id="CHEBI:58223"/>
        <dbReference type="ChEBI" id="CHEBI:456216"/>
        <dbReference type="EC" id="2.7.4.22"/>
    </reaction>
</comment>
<keyword evidence="7 11" id="KW-0418">Kinase</keyword>
<dbReference type="PANTHER" id="PTHR42833">
    <property type="entry name" value="URIDYLATE KINASE"/>
    <property type="match status" value="1"/>
</dbReference>
<feature type="binding site" evidence="11">
    <location>
        <begin position="135"/>
        <end position="142"/>
    </location>
    <ligand>
        <name>UMP</name>
        <dbReference type="ChEBI" id="CHEBI:57865"/>
    </ligand>
</feature>
<keyword evidence="6 11" id="KW-0547">Nucleotide-binding</keyword>
<feature type="binding site" evidence="11">
    <location>
        <position position="171"/>
    </location>
    <ligand>
        <name>ATP</name>
        <dbReference type="ChEBI" id="CHEBI:30616"/>
    </ligand>
</feature>
<sequence>MTRPRFDRILLKLSGEVLMGARQFGIDPETVDRVATEIAAIHGAGYQLCIVVGGGNIFRGLAGAARGIERATGDYMGMLATVMNALAVQSALERQGVVTRVQSAIPMASVCEPFIRRRAERHLEKGRVVIFAAGVGSPFFTTDSGAALRAAEMKCNALFKGTSVDGVYDADPKKVPDAKRYDEVSFNTVLAQDLKVMDASAVALCRDNDIPIVVFNIREQGNLAKVLAGEGVATIVRNGE</sequence>
<feature type="binding site" evidence="11">
    <location>
        <position position="168"/>
    </location>
    <ligand>
        <name>ATP</name>
        <dbReference type="ChEBI" id="CHEBI:30616"/>
    </ligand>
</feature>
<accession>A0ABY4X6M2</accession>
<feature type="binding site" evidence="11">
    <location>
        <position position="54"/>
    </location>
    <ligand>
        <name>UMP</name>
        <dbReference type="ChEBI" id="CHEBI:57865"/>
    </ligand>
</feature>
<name>A0ABY4X6M2_9SPHN</name>
<comment type="pathway">
    <text evidence="2 11">Pyrimidine metabolism; CTP biosynthesis via de novo pathway; UDP from UMP (UMPK route): step 1/1.</text>
</comment>
<feature type="binding site" evidence="11">
    <location>
        <position position="162"/>
    </location>
    <ligand>
        <name>ATP</name>
        <dbReference type="ChEBI" id="CHEBI:30616"/>
    </ligand>
</feature>
<reference evidence="13" key="1">
    <citation type="journal article" date="2022" name="Toxins">
        <title>Genomic Analysis of Sphingopyxis sp. USTB-05 for Biodegrading Cyanobacterial Hepatotoxins.</title>
        <authorList>
            <person name="Liu C."/>
            <person name="Xu Q."/>
            <person name="Zhao Z."/>
            <person name="Zhang H."/>
            <person name="Liu X."/>
            <person name="Yin C."/>
            <person name="Liu Y."/>
            <person name="Yan H."/>
        </authorList>
    </citation>
    <scope>NUCLEOTIDE SEQUENCE</scope>
    <source>
        <strain evidence="13">NBD5</strain>
    </source>
</reference>
<feature type="binding site" evidence="11">
    <location>
        <position position="59"/>
    </location>
    <ligand>
        <name>ATP</name>
        <dbReference type="ChEBI" id="CHEBI:30616"/>
    </ligand>
</feature>
<feature type="domain" description="Aspartate/glutamate/uridylate kinase" evidence="12">
    <location>
        <begin position="8"/>
        <end position="216"/>
    </location>
</feature>
<evidence type="ECO:0000256" key="5">
    <source>
        <dbReference type="ARBA" id="ARBA00022679"/>
    </source>
</evidence>
<dbReference type="InterPro" id="IPR015963">
    <property type="entry name" value="Uridylate_kinase_bac"/>
</dbReference>
<feature type="binding site" evidence="11">
    <location>
        <position position="55"/>
    </location>
    <ligand>
        <name>ATP</name>
        <dbReference type="ChEBI" id="CHEBI:30616"/>
    </ligand>
</feature>
<organism evidence="13 14">
    <name type="scientific">Sphingomonas morindae</name>
    <dbReference type="NCBI Taxonomy" id="1541170"/>
    <lineage>
        <taxon>Bacteria</taxon>
        <taxon>Pseudomonadati</taxon>
        <taxon>Pseudomonadota</taxon>
        <taxon>Alphaproteobacteria</taxon>
        <taxon>Sphingomonadales</taxon>
        <taxon>Sphingomonadaceae</taxon>
        <taxon>Sphingomonas</taxon>
    </lineage>
</organism>
<evidence type="ECO:0000256" key="10">
    <source>
        <dbReference type="ARBA" id="ARBA00047767"/>
    </source>
</evidence>
<comment type="activity regulation">
    <text evidence="11">Inhibited by UTP.</text>
</comment>
<keyword evidence="5 11" id="KW-0808">Transferase</keyword>
<dbReference type="InterPro" id="IPR001048">
    <property type="entry name" value="Asp/Glu/Uridylate_kinase"/>
</dbReference>
<keyword evidence="9 11" id="KW-0665">Pyrimidine biosynthesis</keyword>
<evidence type="ECO:0000256" key="4">
    <source>
        <dbReference type="ARBA" id="ARBA00022490"/>
    </source>
</evidence>
<dbReference type="EC" id="2.7.4.22" evidence="11"/>
<evidence type="ECO:0000259" key="12">
    <source>
        <dbReference type="Pfam" id="PF00696"/>
    </source>
</evidence>
<dbReference type="InterPro" id="IPR036393">
    <property type="entry name" value="AceGlu_kinase-like_sf"/>
</dbReference>
<keyword evidence="14" id="KW-1185">Reference proteome</keyword>
<dbReference type="Proteomes" id="UP001056937">
    <property type="component" value="Chromosome 1"/>
</dbReference>
<keyword evidence="8 11" id="KW-0067">ATP-binding</keyword>
<evidence type="ECO:0000256" key="8">
    <source>
        <dbReference type="ARBA" id="ARBA00022840"/>
    </source>
</evidence>
<comment type="function">
    <text evidence="11">Catalyzes the reversible phosphorylation of UMP to UDP.</text>
</comment>